<evidence type="ECO:0000313" key="4">
    <source>
        <dbReference type="Proteomes" id="UP000243197"/>
    </source>
</evidence>
<dbReference type="Proteomes" id="UP000243197">
    <property type="component" value="Chromosome"/>
</dbReference>
<name>A0A1J1DWX0_9FLAO</name>
<dbReference type="Gene3D" id="3.30.70.1070">
    <property type="entry name" value="Sporulation related repeat"/>
    <property type="match status" value="1"/>
</dbReference>
<feature type="domain" description="SPOR" evidence="2">
    <location>
        <begin position="374"/>
        <end position="451"/>
    </location>
</feature>
<accession>A0A1J1DWX0</accession>
<gene>
    <name evidence="3" type="ORF">JBKA6_0332</name>
</gene>
<keyword evidence="4" id="KW-1185">Reference proteome</keyword>
<evidence type="ECO:0000313" key="3">
    <source>
        <dbReference type="EMBL" id="BAV94345.1"/>
    </source>
</evidence>
<dbReference type="SUPFAM" id="SSF110997">
    <property type="entry name" value="Sporulation related repeat"/>
    <property type="match status" value="1"/>
</dbReference>
<dbReference type="InterPro" id="IPR019861">
    <property type="entry name" value="PorP/SprF_Bacteroidetes"/>
</dbReference>
<dbReference type="InterPro" id="IPR007730">
    <property type="entry name" value="SPOR-like_dom"/>
</dbReference>
<dbReference type="KEGG" id="ise:JBKA6_0332"/>
<dbReference type="AlphaFoldDB" id="A0A1J1DWX0"/>
<sequence length="454" mass="51781">MTFPTISIAHRNQWIGITGAPETSLVSYDGTTNSKSIAYSFFLYRDQTGALSRYSGYANYAFKLQVSEDVKVSLGAAVGIISTDIDRSRLRILDVTDVNRSEDVPDIRGKTKFDFNIGINIDVYGLQIGFSVPQLFNTSVEYIIDGNTEQTAELNLTRHYTAHMYYRAKISEIENFGNIYIEPYAFVKHNIYDPVHYEGSLVLNVDKLMWLGGGYREPGNLAILSGINISQEISIGYTFEMPIVGKAVDSELGNSHQVTLAYKFSDAQPEMSEEEQMAIQEEEEEKLKEIDSIIMKRELELLAKLEAKIGLNTDSIAELRNRLENSKLQNIADSNNNSDNTKSKKSNGKEAKGKQKRSTVILEDRENEYAPNVDPNEHGYYLIVGVFNIKENAIRLNDMLKDKNFKVSYFYSRSLKRYYVFLRKYKDREKAEMMRSNGLNNTYPGELWVKEILE</sequence>
<protein>
    <recommendedName>
        <fullName evidence="2">SPOR domain-containing protein</fullName>
    </recommendedName>
</protein>
<dbReference type="PROSITE" id="PS51724">
    <property type="entry name" value="SPOR"/>
    <property type="match status" value="1"/>
</dbReference>
<evidence type="ECO:0000256" key="1">
    <source>
        <dbReference type="SAM" id="MobiDB-lite"/>
    </source>
</evidence>
<reference evidence="3 4" key="1">
    <citation type="submission" date="2014-03" db="EMBL/GenBank/DDBJ databases">
        <title>complete genome sequence of Flavobacteriaceae bacterium JBKA-6.</title>
        <authorList>
            <person name="Takano T."/>
            <person name="Nakamura Y."/>
            <person name="Takuma S."/>
            <person name="Yasuike M."/>
            <person name="Matsuyama T."/>
            <person name="Sakai T."/>
            <person name="Fujiwara A."/>
            <person name="Kimoto K."/>
            <person name="Fukuda Y."/>
            <person name="Kondo H."/>
            <person name="Hirono I."/>
            <person name="Nakayasu C."/>
        </authorList>
    </citation>
    <scope>NUCLEOTIDE SEQUENCE [LARGE SCALE GENOMIC DNA]</scope>
    <source>
        <strain evidence="3 4">JBKA-6</strain>
    </source>
</reference>
<evidence type="ECO:0000259" key="2">
    <source>
        <dbReference type="PROSITE" id="PS51724"/>
    </source>
</evidence>
<dbReference type="NCBIfam" id="TIGR03519">
    <property type="entry name" value="T9SS_PorP_fam"/>
    <property type="match status" value="1"/>
</dbReference>
<dbReference type="Pfam" id="PF11751">
    <property type="entry name" value="PorP_SprF"/>
    <property type="match status" value="1"/>
</dbReference>
<dbReference type="GO" id="GO:0042834">
    <property type="term" value="F:peptidoglycan binding"/>
    <property type="evidence" value="ECO:0007669"/>
    <property type="project" value="InterPro"/>
</dbReference>
<dbReference type="EMBL" id="AP014564">
    <property type="protein sequence ID" value="BAV94345.1"/>
    <property type="molecule type" value="Genomic_DNA"/>
</dbReference>
<proteinExistence type="predicted"/>
<dbReference type="InterPro" id="IPR036680">
    <property type="entry name" value="SPOR-like_sf"/>
</dbReference>
<organism evidence="3 4">
    <name type="scientific">Ichthyobacterium seriolicida</name>
    <dbReference type="NCBI Taxonomy" id="242600"/>
    <lineage>
        <taxon>Bacteria</taxon>
        <taxon>Pseudomonadati</taxon>
        <taxon>Bacteroidota</taxon>
        <taxon>Flavobacteriia</taxon>
        <taxon>Flavobacteriales</taxon>
        <taxon>Ichthyobacteriaceae</taxon>
        <taxon>Ichthyobacterium</taxon>
    </lineage>
</organism>
<feature type="region of interest" description="Disordered" evidence="1">
    <location>
        <begin position="328"/>
        <end position="360"/>
    </location>
</feature>